<evidence type="ECO:0000313" key="2">
    <source>
        <dbReference type="Proteomes" id="UP001159363"/>
    </source>
</evidence>
<name>A0ABQ9HEN3_9NEOP</name>
<accession>A0ABQ9HEN3</accession>
<reference evidence="1 2" key="1">
    <citation type="submission" date="2023-02" db="EMBL/GenBank/DDBJ databases">
        <title>LHISI_Scaffold_Assembly.</title>
        <authorList>
            <person name="Stuart O.P."/>
            <person name="Cleave R."/>
            <person name="Magrath M.J.L."/>
            <person name="Mikheyev A.S."/>
        </authorList>
    </citation>
    <scope>NUCLEOTIDE SEQUENCE [LARGE SCALE GENOMIC DNA]</scope>
    <source>
        <strain evidence="1">Daus_M_001</strain>
        <tissue evidence="1">Leg muscle</tissue>
    </source>
</reference>
<comment type="caution">
    <text evidence="1">The sequence shown here is derived from an EMBL/GenBank/DDBJ whole genome shotgun (WGS) entry which is preliminary data.</text>
</comment>
<sequence length="60" mass="6715">MRKTFLDIVKACCILQNFIHKEEGLSTTFVNTIIDEDSELSTLARSQAVRCSLGVNAIRN</sequence>
<evidence type="ECO:0000313" key="1">
    <source>
        <dbReference type="EMBL" id="KAJ8882777.1"/>
    </source>
</evidence>
<organism evidence="1 2">
    <name type="scientific">Dryococelus australis</name>
    <dbReference type="NCBI Taxonomy" id="614101"/>
    <lineage>
        <taxon>Eukaryota</taxon>
        <taxon>Metazoa</taxon>
        <taxon>Ecdysozoa</taxon>
        <taxon>Arthropoda</taxon>
        <taxon>Hexapoda</taxon>
        <taxon>Insecta</taxon>
        <taxon>Pterygota</taxon>
        <taxon>Neoptera</taxon>
        <taxon>Polyneoptera</taxon>
        <taxon>Phasmatodea</taxon>
        <taxon>Verophasmatodea</taxon>
        <taxon>Anareolatae</taxon>
        <taxon>Phasmatidae</taxon>
        <taxon>Eurycanthinae</taxon>
        <taxon>Dryococelus</taxon>
    </lineage>
</organism>
<dbReference type="Proteomes" id="UP001159363">
    <property type="component" value="Chromosome 4"/>
</dbReference>
<protein>
    <submittedName>
        <fullName evidence="1">Uncharacterized protein</fullName>
    </submittedName>
</protein>
<proteinExistence type="predicted"/>
<gene>
    <name evidence="1" type="ORF">PR048_014591</name>
</gene>
<dbReference type="EMBL" id="JARBHB010000005">
    <property type="protein sequence ID" value="KAJ8882777.1"/>
    <property type="molecule type" value="Genomic_DNA"/>
</dbReference>
<keyword evidence="2" id="KW-1185">Reference proteome</keyword>